<comment type="caution">
    <text evidence="11">The sequence shown here is derived from an EMBL/GenBank/DDBJ whole genome shotgun (WGS) entry which is preliminary data.</text>
</comment>
<evidence type="ECO:0008006" key="13">
    <source>
        <dbReference type="Google" id="ProtNLM"/>
    </source>
</evidence>
<evidence type="ECO:0000256" key="3">
    <source>
        <dbReference type="ARBA" id="ARBA00022679"/>
    </source>
</evidence>
<keyword evidence="5 8" id="KW-1133">Transmembrane helix</keyword>
<dbReference type="EMBL" id="BAAAQD010000047">
    <property type="protein sequence ID" value="GAA1571712.1"/>
    <property type="molecule type" value="Genomic_DNA"/>
</dbReference>
<dbReference type="RefSeq" id="WP_344514480.1">
    <property type="nucleotide sequence ID" value="NZ_BAAAQD010000047.1"/>
</dbReference>
<evidence type="ECO:0000256" key="7">
    <source>
        <dbReference type="ARBA" id="ARBA00023315"/>
    </source>
</evidence>
<dbReference type="Pfam" id="PF01757">
    <property type="entry name" value="Acyl_transf_3"/>
    <property type="match status" value="1"/>
</dbReference>
<feature type="domain" description="SGNH" evidence="10">
    <location>
        <begin position="411"/>
        <end position="639"/>
    </location>
</feature>
<dbReference type="InterPro" id="IPR036514">
    <property type="entry name" value="SGNH_hydro_sf"/>
</dbReference>
<dbReference type="Proteomes" id="UP001501470">
    <property type="component" value="Unassembled WGS sequence"/>
</dbReference>
<keyword evidence="4 8" id="KW-0812">Transmembrane</keyword>
<accession>A0ABP4P4Q2</accession>
<dbReference type="Gene3D" id="3.40.50.1110">
    <property type="entry name" value="SGNH hydrolase"/>
    <property type="match status" value="1"/>
</dbReference>
<dbReference type="PANTHER" id="PTHR23028:SF53">
    <property type="entry name" value="ACYL_TRANSF_3 DOMAIN-CONTAINING PROTEIN"/>
    <property type="match status" value="1"/>
</dbReference>
<evidence type="ECO:0000313" key="11">
    <source>
        <dbReference type="EMBL" id="GAA1571712.1"/>
    </source>
</evidence>
<feature type="transmembrane region" description="Helical" evidence="8">
    <location>
        <begin position="73"/>
        <end position="91"/>
    </location>
</feature>
<feature type="transmembrane region" description="Helical" evidence="8">
    <location>
        <begin position="312"/>
        <end position="333"/>
    </location>
</feature>
<dbReference type="InterPro" id="IPR002656">
    <property type="entry name" value="Acyl_transf_3_dom"/>
</dbReference>
<keyword evidence="12" id="KW-1185">Reference proteome</keyword>
<feature type="transmembrane region" description="Helical" evidence="8">
    <location>
        <begin position="30"/>
        <end position="52"/>
    </location>
</feature>
<feature type="transmembrane region" description="Helical" evidence="8">
    <location>
        <begin position="353"/>
        <end position="375"/>
    </location>
</feature>
<evidence type="ECO:0000256" key="2">
    <source>
        <dbReference type="ARBA" id="ARBA00022475"/>
    </source>
</evidence>
<dbReference type="InterPro" id="IPR043968">
    <property type="entry name" value="SGNH"/>
</dbReference>
<evidence type="ECO:0000256" key="8">
    <source>
        <dbReference type="SAM" id="Phobius"/>
    </source>
</evidence>
<evidence type="ECO:0000313" key="12">
    <source>
        <dbReference type="Proteomes" id="UP001501470"/>
    </source>
</evidence>
<feature type="transmembrane region" description="Helical" evidence="8">
    <location>
        <begin position="166"/>
        <end position="185"/>
    </location>
</feature>
<keyword evidence="6 8" id="KW-0472">Membrane</keyword>
<evidence type="ECO:0000256" key="1">
    <source>
        <dbReference type="ARBA" id="ARBA00004651"/>
    </source>
</evidence>
<name>A0ABP4P4Q2_9ACTN</name>
<evidence type="ECO:0000256" key="4">
    <source>
        <dbReference type="ARBA" id="ARBA00022692"/>
    </source>
</evidence>
<keyword evidence="7" id="KW-0012">Acyltransferase</keyword>
<sequence length="645" mass="68279">MTDRRPALDGLRAVAVAAVVAYHLDPRLLPGGFLGVDLFFVLSGYLITGLLLREARNGPVDVIAFWIRRGRRLLPALLLMVAAVAVAVRHWEPAGLWADRRGDLIAALCYYANWQDITAPLSYFTQTAAPSPLRHMWSLAVEEQWYLLWPLVLLPVHRRRPRPATAATLLAVLAAASALIMAVTYDPGNPIRAYAGTDARAQELLIGAALALVARRAAGARLVTPFALAACAGLMLLVHDAAPFYYRGGAALASVVFAALIWGVESAPDTPVARLLATAPLRGTGRVSYGIYLWHVPVIAFTPHALPWHLSGAGTAAVAVAVTLLLATGSYLLVERPVLRGRPRAACRTGTRFVTAAVAALAACATLAVTATTYATGYQAQQVDAARTAGEHAVAAGSATGAICPDTTSICVRTLPEGTGRTVAVVGDSIARSLDPGIADLAARNGWGYVLAAHNGCGLTGLLNTDGAQPKPFMRQCAAQTPARIRRLLDEHRPDLVIAYSRWELITHLTPSGERVEPLSSRWKADVHEHLRAFAQTVTRAGAKLVLVAVLPLVPAGPDCLRDPAPPACSAAPDPLTEATNRIYAAVRDEVPGVTLATLQESVCPGGTCRPIVDGVLLRVDGLHFSADGARWFVARMAPLLAPGD</sequence>
<keyword evidence="2" id="KW-1003">Cell membrane</keyword>
<feature type="transmembrane region" description="Helical" evidence="8">
    <location>
        <begin position="244"/>
        <end position="264"/>
    </location>
</feature>
<dbReference type="SUPFAM" id="SSF52266">
    <property type="entry name" value="SGNH hydrolase"/>
    <property type="match status" value="1"/>
</dbReference>
<dbReference type="InterPro" id="IPR050879">
    <property type="entry name" value="Acyltransferase_3"/>
</dbReference>
<feature type="transmembrane region" description="Helical" evidence="8">
    <location>
        <begin position="220"/>
        <end position="238"/>
    </location>
</feature>
<evidence type="ECO:0000259" key="9">
    <source>
        <dbReference type="Pfam" id="PF01757"/>
    </source>
</evidence>
<dbReference type="PANTHER" id="PTHR23028">
    <property type="entry name" value="ACETYLTRANSFERASE"/>
    <property type="match status" value="1"/>
</dbReference>
<evidence type="ECO:0000259" key="10">
    <source>
        <dbReference type="Pfam" id="PF19040"/>
    </source>
</evidence>
<dbReference type="Pfam" id="PF19040">
    <property type="entry name" value="SGNH"/>
    <property type="match status" value="1"/>
</dbReference>
<proteinExistence type="predicted"/>
<feature type="transmembrane region" description="Helical" evidence="8">
    <location>
        <begin position="285"/>
        <end position="306"/>
    </location>
</feature>
<keyword evidence="3" id="KW-0808">Transferase</keyword>
<evidence type="ECO:0000256" key="5">
    <source>
        <dbReference type="ARBA" id="ARBA00022989"/>
    </source>
</evidence>
<reference evidence="12" key="1">
    <citation type="journal article" date="2019" name="Int. J. Syst. Evol. Microbiol.">
        <title>The Global Catalogue of Microorganisms (GCM) 10K type strain sequencing project: providing services to taxonomists for standard genome sequencing and annotation.</title>
        <authorList>
            <consortium name="The Broad Institute Genomics Platform"/>
            <consortium name="The Broad Institute Genome Sequencing Center for Infectious Disease"/>
            <person name="Wu L."/>
            <person name="Ma J."/>
        </authorList>
    </citation>
    <scope>NUCLEOTIDE SEQUENCE [LARGE SCALE GENOMIC DNA]</scope>
    <source>
        <strain evidence="12">JCM 15933</strain>
    </source>
</reference>
<gene>
    <name evidence="11" type="ORF">GCM10009827_112060</name>
</gene>
<organism evidence="11 12">
    <name type="scientific">Dactylosporangium maewongense</name>
    <dbReference type="NCBI Taxonomy" id="634393"/>
    <lineage>
        <taxon>Bacteria</taxon>
        <taxon>Bacillati</taxon>
        <taxon>Actinomycetota</taxon>
        <taxon>Actinomycetes</taxon>
        <taxon>Micromonosporales</taxon>
        <taxon>Micromonosporaceae</taxon>
        <taxon>Dactylosporangium</taxon>
    </lineage>
</organism>
<feature type="domain" description="Acyltransferase 3" evidence="9">
    <location>
        <begin position="6"/>
        <end position="331"/>
    </location>
</feature>
<evidence type="ECO:0000256" key="6">
    <source>
        <dbReference type="ARBA" id="ARBA00023136"/>
    </source>
</evidence>
<comment type="subcellular location">
    <subcellularLocation>
        <location evidence="1">Cell membrane</location>
        <topology evidence="1">Multi-pass membrane protein</topology>
    </subcellularLocation>
</comment>
<protein>
    <recommendedName>
        <fullName evidence="13">Acyltransferase</fullName>
    </recommendedName>
</protein>